<keyword evidence="3" id="KW-1185">Reference proteome</keyword>
<organism evidence="2 3">
    <name type="scientific">Neomoorella humiferrea</name>
    <dbReference type="NCBI Taxonomy" id="676965"/>
    <lineage>
        <taxon>Bacteria</taxon>
        <taxon>Bacillati</taxon>
        <taxon>Bacillota</taxon>
        <taxon>Clostridia</taxon>
        <taxon>Neomoorellales</taxon>
        <taxon>Neomoorellaceae</taxon>
        <taxon>Neomoorella</taxon>
    </lineage>
</organism>
<evidence type="ECO:0000313" key="2">
    <source>
        <dbReference type="EMBL" id="PRR75767.1"/>
    </source>
</evidence>
<name>A0A2T0AY01_9FIRM</name>
<reference evidence="2 3" key="1">
    <citation type="submission" date="2018-03" db="EMBL/GenBank/DDBJ databases">
        <title>Genome sequence of Moorella humiferrea DSM 23265.</title>
        <authorList>
            <person name="Poehlein A."/>
            <person name="Daniel R."/>
        </authorList>
    </citation>
    <scope>NUCLEOTIDE SEQUENCE [LARGE SCALE GENOMIC DNA]</scope>
    <source>
        <strain evidence="2 3">DSM 23265</strain>
    </source>
</reference>
<dbReference type="EMBL" id="PVXM01000003">
    <property type="protein sequence ID" value="PRR75767.1"/>
    <property type="molecule type" value="Genomic_DNA"/>
</dbReference>
<protein>
    <recommendedName>
        <fullName evidence="4">Chromosome partition protein Smc</fullName>
    </recommendedName>
</protein>
<dbReference type="Proteomes" id="UP000238415">
    <property type="component" value="Unassembled WGS sequence"/>
</dbReference>
<accession>A0A2T0AY01</accession>
<evidence type="ECO:0008006" key="4">
    <source>
        <dbReference type="Google" id="ProtNLM"/>
    </source>
</evidence>
<comment type="caution">
    <text evidence="2">The sequence shown here is derived from an EMBL/GenBank/DDBJ whole genome shotgun (WGS) entry which is preliminary data.</text>
</comment>
<proteinExistence type="predicted"/>
<dbReference type="Gene3D" id="1.20.5.300">
    <property type="match status" value="1"/>
</dbReference>
<sequence>MEEILQQLLQGMEEIKKTLQQHTEILQQHTETLQQHTEILQQHTEILQQHTEILQQHTETLNQHSKQLDYLQQRQIRIENRLDNELLPKINVLFDAFELRGDEIAQLRKHLDERLDVITLDINYLLGKTARQETALMELRKAR</sequence>
<evidence type="ECO:0000256" key="1">
    <source>
        <dbReference type="SAM" id="Coils"/>
    </source>
</evidence>
<dbReference type="AlphaFoldDB" id="A0A2T0AY01"/>
<keyword evidence="1" id="KW-0175">Coiled coil</keyword>
<evidence type="ECO:0000313" key="3">
    <source>
        <dbReference type="Proteomes" id="UP000238415"/>
    </source>
</evidence>
<feature type="coiled-coil region" evidence="1">
    <location>
        <begin position="5"/>
        <end position="74"/>
    </location>
</feature>
<gene>
    <name evidence="2" type="ORF">MOHU_01480</name>
</gene>